<dbReference type="Proteomes" id="UP000198923">
    <property type="component" value="Unassembled WGS sequence"/>
</dbReference>
<dbReference type="EMBL" id="FNCN01000020">
    <property type="protein sequence ID" value="SDH68710.1"/>
    <property type="molecule type" value="Genomic_DNA"/>
</dbReference>
<dbReference type="RefSeq" id="WP_093172237.1">
    <property type="nucleotide sequence ID" value="NZ_FNCN01000020.1"/>
</dbReference>
<evidence type="ECO:0000313" key="1">
    <source>
        <dbReference type="EMBL" id="SDH68710.1"/>
    </source>
</evidence>
<gene>
    <name evidence="1" type="ORF">SAMN05421505_12080</name>
</gene>
<evidence type="ECO:0000313" key="2">
    <source>
        <dbReference type="Proteomes" id="UP000198923"/>
    </source>
</evidence>
<name>A0A1G8EFZ3_9ACTN</name>
<reference evidence="1" key="1">
    <citation type="submission" date="2016-10" db="EMBL/GenBank/DDBJ databases">
        <authorList>
            <person name="de Groot N.N."/>
        </authorList>
    </citation>
    <scope>NUCLEOTIDE SEQUENCE [LARGE SCALE GENOMIC DNA]</scope>
    <source>
        <strain evidence="1">CPCC 201354</strain>
    </source>
</reference>
<accession>A0A1G8EFZ3</accession>
<sequence>MTGRWDIHAAEGVPFDRTLRWTNAQGQPYDLTGWSGRMHWRTHIRGPLLLTFSTGDGSMVLGGLEGTIRLLQPAETFTGQTWLHGVHDLKLIAPWGAPTRLVAGTVTLDWQVTT</sequence>
<keyword evidence="2" id="KW-1185">Reference proteome</keyword>
<dbReference type="STRING" id="504805.SAMN05421505_12080"/>
<protein>
    <submittedName>
        <fullName evidence="1">Uncharacterized protein</fullName>
    </submittedName>
</protein>
<proteinExistence type="predicted"/>
<dbReference type="AlphaFoldDB" id="A0A1G8EFZ3"/>
<organism evidence="1 2">
    <name type="scientific">Sinosporangium album</name>
    <dbReference type="NCBI Taxonomy" id="504805"/>
    <lineage>
        <taxon>Bacteria</taxon>
        <taxon>Bacillati</taxon>
        <taxon>Actinomycetota</taxon>
        <taxon>Actinomycetes</taxon>
        <taxon>Streptosporangiales</taxon>
        <taxon>Streptosporangiaceae</taxon>
        <taxon>Sinosporangium</taxon>
    </lineage>
</organism>